<dbReference type="WBParaSite" id="PSU_v2.g19980.t1">
    <property type="protein sequence ID" value="PSU_v2.g19980.t1"/>
    <property type="gene ID" value="PSU_v2.g19980"/>
</dbReference>
<sequence length="90" mass="10746">MVLFSLYPAFVERDLDFFSSQKENAANGEFSKEFQDKHMGRLIFRYKDSRIPDNYNTPALMKRLQDLRDLVHGFTLADRRLEFLRNLDLL</sequence>
<reference evidence="2" key="1">
    <citation type="submission" date="2022-11" db="UniProtKB">
        <authorList>
            <consortium name="WormBaseParasite"/>
        </authorList>
    </citation>
    <scope>IDENTIFICATION</scope>
</reference>
<evidence type="ECO:0000313" key="2">
    <source>
        <dbReference type="WBParaSite" id="PSU_v2.g19980.t1"/>
    </source>
</evidence>
<name>A0A914YKC7_9BILA</name>
<organism evidence="1 2">
    <name type="scientific">Panagrolaimus superbus</name>
    <dbReference type="NCBI Taxonomy" id="310955"/>
    <lineage>
        <taxon>Eukaryota</taxon>
        <taxon>Metazoa</taxon>
        <taxon>Ecdysozoa</taxon>
        <taxon>Nematoda</taxon>
        <taxon>Chromadorea</taxon>
        <taxon>Rhabditida</taxon>
        <taxon>Tylenchina</taxon>
        <taxon>Panagrolaimomorpha</taxon>
        <taxon>Panagrolaimoidea</taxon>
        <taxon>Panagrolaimidae</taxon>
        <taxon>Panagrolaimus</taxon>
    </lineage>
</organism>
<accession>A0A914YKC7</accession>
<dbReference type="AlphaFoldDB" id="A0A914YKC7"/>
<evidence type="ECO:0000313" key="1">
    <source>
        <dbReference type="Proteomes" id="UP000887577"/>
    </source>
</evidence>
<protein>
    <submittedName>
        <fullName evidence="2">Uncharacterized protein</fullName>
    </submittedName>
</protein>
<dbReference type="Proteomes" id="UP000887577">
    <property type="component" value="Unplaced"/>
</dbReference>
<proteinExistence type="predicted"/>
<keyword evidence="1" id="KW-1185">Reference proteome</keyword>